<dbReference type="Proteomes" id="UP001153069">
    <property type="component" value="Unassembled WGS sequence"/>
</dbReference>
<keyword evidence="2" id="KW-1185">Reference proteome</keyword>
<sequence length="228" mass="26230">MVTTNGRPIQGTGKYLDLDKDIFDTTELEELEEKLEELPYYNGKAVMHDFHRIVKKLNIFKVHNKVDYKLPTTDPRESDQYFSEQDLLSYFVKNGIPRAESLEEGDLAKLEEAVKFANVDRLHLPFARSQSWGISNKILTKEEVQPVLARLGFERDPRAKNRFFQPGGMKKGLKSMTLGELRVFVRENGIWSADGGRSRVQHTEKRGLRYNSGGATSETKLPKYTKKF</sequence>
<dbReference type="AlphaFoldDB" id="A0A9N8DYQ5"/>
<dbReference type="EMBL" id="CAICTM010000476">
    <property type="protein sequence ID" value="CAB9511266.1"/>
    <property type="molecule type" value="Genomic_DNA"/>
</dbReference>
<organism evidence="1 2">
    <name type="scientific">Seminavis robusta</name>
    <dbReference type="NCBI Taxonomy" id="568900"/>
    <lineage>
        <taxon>Eukaryota</taxon>
        <taxon>Sar</taxon>
        <taxon>Stramenopiles</taxon>
        <taxon>Ochrophyta</taxon>
        <taxon>Bacillariophyta</taxon>
        <taxon>Bacillariophyceae</taxon>
        <taxon>Bacillariophycidae</taxon>
        <taxon>Naviculales</taxon>
        <taxon>Naviculaceae</taxon>
        <taxon>Seminavis</taxon>
    </lineage>
</organism>
<protein>
    <submittedName>
        <fullName evidence="1">Uncharacterized protein</fullName>
    </submittedName>
</protein>
<accession>A0A9N8DYQ5</accession>
<evidence type="ECO:0000313" key="1">
    <source>
        <dbReference type="EMBL" id="CAB9511266.1"/>
    </source>
</evidence>
<reference evidence="1" key="1">
    <citation type="submission" date="2020-06" db="EMBL/GenBank/DDBJ databases">
        <authorList>
            <consortium name="Plant Systems Biology data submission"/>
        </authorList>
    </citation>
    <scope>NUCLEOTIDE SEQUENCE</scope>
    <source>
        <strain evidence="1">D6</strain>
    </source>
</reference>
<comment type="caution">
    <text evidence="1">The sequence shown here is derived from an EMBL/GenBank/DDBJ whole genome shotgun (WGS) entry which is preliminary data.</text>
</comment>
<gene>
    <name evidence="1" type="ORF">SEMRO_477_G150690.1</name>
</gene>
<proteinExistence type="predicted"/>
<name>A0A9N8DYQ5_9STRA</name>
<evidence type="ECO:0000313" key="2">
    <source>
        <dbReference type="Proteomes" id="UP001153069"/>
    </source>
</evidence>